<accession>A0A3N5YMH6</accession>
<comment type="similarity">
    <text evidence="1">Belongs to the peptidase S33 family.</text>
</comment>
<dbReference type="InterPro" id="IPR029058">
    <property type="entry name" value="AB_hydrolase_fold"/>
</dbReference>
<comment type="caution">
    <text evidence="4">The sequence shown here is derived from an EMBL/GenBank/DDBJ whole genome shotgun (WGS) entry which is preliminary data.</text>
</comment>
<dbReference type="InterPro" id="IPR000073">
    <property type="entry name" value="AB_hydrolase_1"/>
</dbReference>
<organism evidence="4 5">
    <name type="scientific">Alteromonas sediminis</name>
    <dbReference type="NCBI Taxonomy" id="2259342"/>
    <lineage>
        <taxon>Bacteria</taxon>
        <taxon>Pseudomonadati</taxon>
        <taxon>Pseudomonadota</taxon>
        <taxon>Gammaproteobacteria</taxon>
        <taxon>Alteromonadales</taxon>
        <taxon>Alteromonadaceae</taxon>
        <taxon>Alteromonas/Salinimonas group</taxon>
        <taxon>Alteromonas</taxon>
    </lineage>
</organism>
<gene>
    <name evidence="4" type="ORF">DRW07_10995</name>
</gene>
<dbReference type="GO" id="GO:0016787">
    <property type="term" value="F:hydrolase activity"/>
    <property type="evidence" value="ECO:0007669"/>
    <property type="project" value="UniProtKB-KW"/>
</dbReference>
<evidence type="ECO:0000313" key="4">
    <source>
        <dbReference type="EMBL" id="RPJ66601.1"/>
    </source>
</evidence>
<dbReference type="PANTHER" id="PTHR43248">
    <property type="entry name" value="2-SUCCINYL-6-HYDROXY-2,4-CYCLOHEXADIENE-1-CARBOXYLATE SYNTHASE"/>
    <property type="match status" value="1"/>
</dbReference>
<sequence length="450" mass="49694">MCEDNQQHPELQHSLCTTIDVPLNHLEADNQASIELFVRKFPARKTRQGSIWLIAGGPGESGASFYSNIDVFQRTFPTLDILIPDHRGTGFSSSICPEESSDSLGGKALVGEEWGSCFGHMFANQSYVQSFTISNAAKDLALLINTMNERGKTYIYGVSYGTQLILRLLQFSQGQIDGVILDSLVPLQNDTTYELSQRSFIVNDIGNQLLKSCDSDPLCKTDKPIGQILSELLNARPMLSDYADGLQSAPLSNVLGSLLDVPHLRTRISPLVKGLANNDVSLLKQTLDDLQQFYSKFDKGYKNFGSSIPLVQVISSSENNLRTDLSKEAVTEEEKPLLFTSPLPKLLAGNSMPTYQRDIYFAKLPTNIPPTLVLHGTLGPKTHVKGAIKHVEQLKPSGDIRMVQIVNAPHYIGLVAPNCFWTLASKFVKQQALETKCREDSLNLHLASRQ</sequence>
<dbReference type="OrthoDB" id="613638at2"/>
<dbReference type="Pfam" id="PF00561">
    <property type="entry name" value="Abhydrolase_1"/>
    <property type="match status" value="1"/>
</dbReference>
<keyword evidence="2 4" id="KW-0378">Hydrolase</keyword>
<keyword evidence="5" id="KW-1185">Reference proteome</keyword>
<dbReference type="Gene3D" id="3.40.50.1820">
    <property type="entry name" value="alpha/beta hydrolase"/>
    <property type="match status" value="1"/>
</dbReference>
<name>A0A3N5YMH6_9ALTE</name>
<reference evidence="4 5" key="1">
    <citation type="submission" date="2018-11" db="EMBL/GenBank/DDBJ databases">
        <authorList>
            <person name="Ye M.-Q."/>
            <person name="Du Z.-J."/>
        </authorList>
    </citation>
    <scope>NUCLEOTIDE SEQUENCE [LARGE SCALE GENOMIC DNA]</scope>
    <source>
        <strain evidence="4 5">U0105</strain>
    </source>
</reference>
<dbReference type="Proteomes" id="UP000275281">
    <property type="component" value="Unassembled WGS sequence"/>
</dbReference>
<protein>
    <submittedName>
        <fullName evidence="4">Alpha/beta fold hydrolase</fullName>
    </submittedName>
</protein>
<evidence type="ECO:0000313" key="5">
    <source>
        <dbReference type="Proteomes" id="UP000275281"/>
    </source>
</evidence>
<evidence type="ECO:0000259" key="3">
    <source>
        <dbReference type="Pfam" id="PF00561"/>
    </source>
</evidence>
<dbReference type="EMBL" id="RPOK01000003">
    <property type="protein sequence ID" value="RPJ66601.1"/>
    <property type="molecule type" value="Genomic_DNA"/>
</dbReference>
<dbReference type="RefSeq" id="WP_124027959.1">
    <property type="nucleotide sequence ID" value="NZ_JBHRSN010000006.1"/>
</dbReference>
<dbReference type="AlphaFoldDB" id="A0A3N5YMH6"/>
<dbReference type="SUPFAM" id="SSF53474">
    <property type="entry name" value="alpha/beta-Hydrolases"/>
    <property type="match status" value="1"/>
</dbReference>
<dbReference type="InterPro" id="IPR051601">
    <property type="entry name" value="Serine_prot/Carboxylest_S33"/>
</dbReference>
<feature type="domain" description="AB hydrolase-1" evidence="3">
    <location>
        <begin position="53"/>
        <end position="192"/>
    </location>
</feature>
<evidence type="ECO:0000256" key="1">
    <source>
        <dbReference type="ARBA" id="ARBA00010088"/>
    </source>
</evidence>
<evidence type="ECO:0000256" key="2">
    <source>
        <dbReference type="ARBA" id="ARBA00022801"/>
    </source>
</evidence>
<proteinExistence type="inferred from homology"/>